<gene>
    <name evidence="2" type="ORF">CONPUDRAFT_78490</name>
</gene>
<organism evidence="2 3">
    <name type="scientific">Coniophora puteana (strain RWD-64-598)</name>
    <name type="common">Brown rot fungus</name>
    <dbReference type="NCBI Taxonomy" id="741705"/>
    <lineage>
        <taxon>Eukaryota</taxon>
        <taxon>Fungi</taxon>
        <taxon>Dikarya</taxon>
        <taxon>Basidiomycota</taxon>
        <taxon>Agaricomycotina</taxon>
        <taxon>Agaricomycetes</taxon>
        <taxon>Agaricomycetidae</taxon>
        <taxon>Boletales</taxon>
        <taxon>Coniophorineae</taxon>
        <taxon>Coniophoraceae</taxon>
        <taxon>Coniophora</taxon>
    </lineage>
</organism>
<dbReference type="Pfam" id="PF14223">
    <property type="entry name" value="Retrotran_gag_2"/>
    <property type="match status" value="1"/>
</dbReference>
<sequence length="376" mass="41978">TAAAHQETVIVPEDDSTHAIMIASLRTKHGKPANMTGSDKLRKISGGTNWLPFKDRAESLFELFGCLHIVDGKWPITEALTPEERELWKKRDGIARYILTNSVSDDLSSHVKKRDPQNPSKIFTSAEMWKKLTDTFEIRSGQHVTELYSRLYTMRAGDEDEIGCHILELEDLRQRIAVAAGTTGRTVSDAEFQNVILISLPNSWKTWSQGYHGVEAADGKLNRTTDELIALIRAEGARRAGTKRTQKRSRGEEALHTSSGKARRGNNGNRIPQSRGCHVCKMSNHSYADCTVKDKPECYHCYPEGYTGRRLTDNDRKKLEKDIKAKAAEGSSQKGKKRSADEANLAETPTEAPAESSRMAIERETEALAELEITDP</sequence>
<dbReference type="GeneID" id="19209776"/>
<name>R7SD67_CONPW</name>
<feature type="region of interest" description="Disordered" evidence="1">
    <location>
        <begin position="238"/>
        <end position="273"/>
    </location>
</feature>
<feature type="region of interest" description="Disordered" evidence="1">
    <location>
        <begin position="324"/>
        <end position="360"/>
    </location>
</feature>
<dbReference type="OrthoDB" id="3269759at2759"/>
<dbReference type="RefSeq" id="XP_007776027.1">
    <property type="nucleotide sequence ID" value="XM_007777837.1"/>
</dbReference>
<evidence type="ECO:0000313" key="3">
    <source>
        <dbReference type="Proteomes" id="UP000053558"/>
    </source>
</evidence>
<evidence type="ECO:0000313" key="2">
    <source>
        <dbReference type="EMBL" id="EIW73795.1"/>
    </source>
</evidence>
<dbReference type="KEGG" id="cput:CONPUDRAFT_78490"/>
<feature type="non-terminal residue" evidence="2">
    <location>
        <position position="1"/>
    </location>
</feature>
<reference evidence="3" key="1">
    <citation type="journal article" date="2012" name="Science">
        <title>The Paleozoic origin of enzymatic lignin decomposition reconstructed from 31 fungal genomes.</title>
        <authorList>
            <person name="Floudas D."/>
            <person name="Binder M."/>
            <person name="Riley R."/>
            <person name="Barry K."/>
            <person name="Blanchette R.A."/>
            <person name="Henrissat B."/>
            <person name="Martinez A.T."/>
            <person name="Otillar R."/>
            <person name="Spatafora J.W."/>
            <person name="Yadav J.S."/>
            <person name="Aerts A."/>
            <person name="Benoit I."/>
            <person name="Boyd A."/>
            <person name="Carlson A."/>
            <person name="Copeland A."/>
            <person name="Coutinho P.M."/>
            <person name="de Vries R.P."/>
            <person name="Ferreira P."/>
            <person name="Findley K."/>
            <person name="Foster B."/>
            <person name="Gaskell J."/>
            <person name="Glotzer D."/>
            <person name="Gorecki P."/>
            <person name="Heitman J."/>
            <person name="Hesse C."/>
            <person name="Hori C."/>
            <person name="Igarashi K."/>
            <person name="Jurgens J.A."/>
            <person name="Kallen N."/>
            <person name="Kersten P."/>
            <person name="Kohler A."/>
            <person name="Kuees U."/>
            <person name="Kumar T.K.A."/>
            <person name="Kuo A."/>
            <person name="LaButti K."/>
            <person name="Larrondo L.F."/>
            <person name="Lindquist E."/>
            <person name="Ling A."/>
            <person name="Lombard V."/>
            <person name="Lucas S."/>
            <person name="Lundell T."/>
            <person name="Martin R."/>
            <person name="McLaughlin D.J."/>
            <person name="Morgenstern I."/>
            <person name="Morin E."/>
            <person name="Murat C."/>
            <person name="Nagy L.G."/>
            <person name="Nolan M."/>
            <person name="Ohm R.A."/>
            <person name="Patyshakuliyeva A."/>
            <person name="Rokas A."/>
            <person name="Ruiz-Duenas F.J."/>
            <person name="Sabat G."/>
            <person name="Salamov A."/>
            <person name="Samejima M."/>
            <person name="Schmutz J."/>
            <person name="Slot J.C."/>
            <person name="St John F."/>
            <person name="Stenlid J."/>
            <person name="Sun H."/>
            <person name="Sun S."/>
            <person name="Syed K."/>
            <person name="Tsang A."/>
            <person name="Wiebenga A."/>
            <person name="Young D."/>
            <person name="Pisabarro A."/>
            <person name="Eastwood D.C."/>
            <person name="Martin F."/>
            <person name="Cullen D."/>
            <person name="Grigoriev I.V."/>
            <person name="Hibbett D.S."/>
        </authorList>
    </citation>
    <scope>NUCLEOTIDE SEQUENCE [LARGE SCALE GENOMIC DNA]</scope>
    <source>
        <strain evidence="3">RWD-64-598 SS2</strain>
    </source>
</reference>
<protein>
    <submittedName>
        <fullName evidence="2">Uncharacterized protein</fullName>
    </submittedName>
</protein>
<dbReference type="EMBL" id="JH711678">
    <property type="protein sequence ID" value="EIW73795.1"/>
    <property type="molecule type" value="Genomic_DNA"/>
</dbReference>
<feature type="compositionally biased region" description="Polar residues" evidence="1">
    <location>
        <begin position="256"/>
        <end position="272"/>
    </location>
</feature>
<dbReference type="Proteomes" id="UP000053558">
    <property type="component" value="Unassembled WGS sequence"/>
</dbReference>
<proteinExistence type="predicted"/>
<keyword evidence="3" id="KW-1185">Reference proteome</keyword>
<dbReference type="AlphaFoldDB" id="R7SD67"/>
<evidence type="ECO:0000256" key="1">
    <source>
        <dbReference type="SAM" id="MobiDB-lite"/>
    </source>
</evidence>
<accession>R7SD67</accession>